<dbReference type="KEGG" id="cmar:IMCC12053_913"/>
<dbReference type="InterPro" id="IPR021955">
    <property type="entry name" value="DUF3572"/>
</dbReference>
<dbReference type="AlphaFoldDB" id="A0A0N7HIC8"/>
<dbReference type="PATRIC" id="fig|1397108.4.peg.940"/>
<dbReference type="EMBL" id="CP012023">
    <property type="protein sequence ID" value="ALI54861.1"/>
    <property type="molecule type" value="Genomic_DNA"/>
</dbReference>
<dbReference type="STRING" id="1397108.IMCC12053_913"/>
<accession>A0A0N7HIC8</accession>
<proteinExistence type="predicted"/>
<name>A0A0N7HIC8_9RHOB</name>
<dbReference type="OrthoDB" id="7356934at2"/>
<evidence type="ECO:0000313" key="2">
    <source>
        <dbReference type="Proteomes" id="UP000064920"/>
    </source>
</evidence>
<reference evidence="1 2" key="1">
    <citation type="submission" date="2015-05" db="EMBL/GenBank/DDBJ databases">
        <authorList>
            <person name="Wang D.B."/>
            <person name="Wang M."/>
        </authorList>
    </citation>
    <scope>NUCLEOTIDE SEQUENCE [LARGE SCALE GENOMIC DNA]</scope>
    <source>
        <strain evidence="1 2">IMCC 12053</strain>
    </source>
</reference>
<protein>
    <submittedName>
        <fullName evidence="1">Uncharacterized protein</fullName>
    </submittedName>
</protein>
<gene>
    <name evidence="1" type="ORF">IMCC12053_913</name>
</gene>
<dbReference type="Pfam" id="PF12096">
    <property type="entry name" value="DUF3572"/>
    <property type="match status" value="1"/>
</dbReference>
<sequence length="92" mass="10051">MKQDSAEALALNILAWLVGDDDLLPTFLGSTGMDGAELRARAGEAEVLSAVLDFLMMNDEWVNRWADETQGDPMGVMRARQALPGGEQVNWT</sequence>
<dbReference type="RefSeq" id="WP_062216109.1">
    <property type="nucleotide sequence ID" value="NZ_CP012023.1"/>
</dbReference>
<dbReference type="Proteomes" id="UP000064920">
    <property type="component" value="Chromosome"/>
</dbReference>
<keyword evidence="2" id="KW-1185">Reference proteome</keyword>
<evidence type="ECO:0000313" key="1">
    <source>
        <dbReference type="EMBL" id="ALI54861.1"/>
    </source>
</evidence>
<organism evidence="1 2">
    <name type="scientific">Celeribacter marinus</name>
    <dbReference type="NCBI Taxonomy" id="1397108"/>
    <lineage>
        <taxon>Bacteria</taxon>
        <taxon>Pseudomonadati</taxon>
        <taxon>Pseudomonadota</taxon>
        <taxon>Alphaproteobacteria</taxon>
        <taxon>Rhodobacterales</taxon>
        <taxon>Roseobacteraceae</taxon>
        <taxon>Celeribacter</taxon>
    </lineage>
</organism>